<gene>
    <name evidence="2" type="ORF">CTEN210_09540</name>
</gene>
<dbReference type="AlphaFoldDB" id="A0AAD3CWA8"/>
<keyword evidence="3" id="KW-1185">Reference proteome</keyword>
<name>A0AAD3CWA8_9STRA</name>
<keyword evidence="1" id="KW-0472">Membrane</keyword>
<proteinExistence type="predicted"/>
<dbReference type="Proteomes" id="UP001054902">
    <property type="component" value="Unassembled WGS sequence"/>
</dbReference>
<evidence type="ECO:0000256" key="1">
    <source>
        <dbReference type="SAM" id="Phobius"/>
    </source>
</evidence>
<evidence type="ECO:0000313" key="3">
    <source>
        <dbReference type="Proteomes" id="UP001054902"/>
    </source>
</evidence>
<protein>
    <submittedName>
        <fullName evidence="2">Uncharacterized protein</fullName>
    </submittedName>
</protein>
<keyword evidence="1" id="KW-0812">Transmembrane</keyword>
<feature type="transmembrane region" description="Helical" evidence="1">
    <location>
        <begin position="74"/>
        <end position="97"/>
    </location>
</feature>
<organism evidence="2 3">
    <name type="scientific">Chaetoceros tenuissimus</name>
    <dbReference type="NCBI Taxonomy" id="426638"/>
    <lineage>
        <taxon>Eukaryota</taxon>
        <taxon>Sar</taxon>
        <taxon>Stramenopiles</taxon>
        <taxon>Ochrophyta</taxon>
        <taxon>Bacillariophyta</taxon>
        <taxon>Coscinodiscophyceae</taxon>
        <taxon>Chaetocerotophycidae</taxon>
        <taxon>Chaetocerotales</taxon>
        <taxon>Chaetocerotaceae</taxon>
        <taxon>Chaetoceros</taxon>
    </lineage>
</organism>
<keyword evidence="1" id="KW-1133">Transmembrane helix</keyword>
<comment type="caution">
    <text evidence="2">The sequence shown here is derived from an EMBL/GenBank/DDBJ whole genome shotgun (WGS) entry which is preliminary data.</text>
</comment>
<accession>A0AAD3CWA8</accession>
<evidence type="ECO:0000313" key="2">
    <source>
        <dbReference type="EMBL" id="GFH53064.1"/>
    </source>
</evidence>
<reference evidence="2 3" key="1">
    <citation type="journal article" date="2021" name="Sci. Rep.">
        <title>The genome of the diatom Chaetoceros tenuissimus carries an ancient integrated fragment of an extant virus.</title>
        <authorList>
            <person name="Hongo Y."/>
            <person name="Kimura K."/>
            <person name="Takaki Y."/>
            <person name="Yoshida Y."/>
            <person name="Baba S."/>
            <person name="Kobayashi G."/>
            <person name="Nagasaki K."/>
            <person name="Hano T."/>
            <person name="Tomaru Y."/>
        </authorList>
    </citation>
    <scope>NUCLEOTIDE SEQUENCE [LARGE SCALE GENOMIC DNA]</scope>
    <source>
        <strain evidence="2 3">NIES-3715</strain>
    </source>
</reference>
<feature type="transmembrane region" description="Helical" evidence="1">
    <location>
        <begin position="134"/>
        <end position="155"/>
    </location>
</feature>
<feature type="transmembrane region" description="Helical" evidence="1">
    <location>
        <begin position="219"/>
        <end position="239"/>
    </location>
</feature>
<feature type="transmembrane region" description="Helical" evidence="1">
    <location>
        <begin position="176"/>
        <end position="199"/>
    </location>
</feature>
<sequence>MDDQRSFSYEDLEGLLDLKPNTEASLMESFSFHFDEEDAVLYKSSSKNNSKDLSNREIIKERAKKREMNSLQEIWNAVTMLVAPTICLYFIFSGAWYRYAGFPEEELDWSVNDLDEDCIDFPKMHVMTPDTTKMIAIGYLMHSPVSILYHLLCAFKLPFGAKRLDHWSRRLDQTMIHVMSAFICYGTSGSMRYFILAMVFAIDSGYRLFQPLYRPTGCLVRMTICFLLPILPAFAFGYYGEAMKCLIVYGFTGWIFTNYPFGGYSHGIFHLVAALSTPIQLHLSTKTVVGKIAIATTAKCSLMSHH</sequence>
<dbReference type="EMBL" id="BLLK01000046">
    <property type="protein sequence ID" value="GFH53064.1"/>
    <property type="molecule type" value="Genomic_DNA"/>
</dbReference>